<evidence type="ECO:0000313" key="1">
    <source>
        <dbReference type="EMBL" id="MDR7170541.1"/>
    </source>
</evidence>
<proteinExistence type="predicted"/>
<dbReference type="Proteomes" id="UP001251217">
    <property type="component" value="Unassembled WGS sequence"/>
</dbReference>
<name>A0ABU1XJ30_9NOCA</name>
<accession>A0ABU1XJ30</accession>
<dbReference type="RefSeq" id="WP_310404624.1">
    <property type="nucleotide sequence ID" value="NZ_JAVDWW010000007.1"/>
</dbReference>
<organism evidence="1 2">
    <name type="scientific">Nocardia kruczakiae</name>
    <dbReference type="NCBI Taxonomy" id="261477"/>
    <lineage>
        <taxon>Bacteria</taxon>
        <taxon>Bacillati</taxon>
        <taxon>Actinomycetota</taxon>
        <taxon>Actinomycetes</taxon>
        <taxon>Mycobacteriales</taxon>
        <taxon>Nocardiaceae</taxon>
        <taxon>Nocardia</taxon>
    </lineage>
</organism>
<sequence>MELGRAGPEGQGRWRHDPHVQMFAGEVDLGVTDAQADRQNTAPGNVIRLMPTAPRTSRYRFAASMIGLFRYVRPYLRRRISDPKCEASPEIVKQVVSATFAFGENA</sequence>
<protein>
    <submittedName>
        <fullName evidence="1">Uncharacterized protein</fullName>
    </submittedName>
</protein>
<dbReference type="EMBL" id="JAVDWW010000007">
    <property type="protein sequence ID" value="MDR7170541.1"/>
    <property type="molecule type" value="Genomic_DNA"/>
</dbReference>
<gene>
    <name evidence="1" type="ORF">J2W56_004292</name>
</gene>
<evidence type="ECO:0000313" key="2">
    <source>
        <dbReference type="Proteomes" id="UP001251217"/>
    </source>
</evidence>
<comment type="caution">
    <text evidence="1">The sequence shown here is derived from an EMBL/GenBank/DDBJ whole genome shotgun (WGS) entry which is preliminary data.</text>
</comment>
<reference evidence="1 2" key="1">
    <citation type="submission" date="2023-07" db="EMBL/GenBank/DDBJ databases">
        <title>Sorghum-associated microbial communities from plants grown in Nebraska, USA.</title>
        <authorList>
            <person name="Schachtman D."/>
        </authorList>
    </citation>
    <scope>NUCLEOTIDE SEQUENCE [LARGE SCALE GENOMIC DNA]</scope>
    <source>
        <strain evidence="1 2">4272</strain>
    </source>
</reference>
<keyword evidence="2" id="KW-1185">Reference proteome</keyword>